<feature type="domain" description="Endonuclease/exonuclease/phosphatase" evidence="2">
    <location>
        <begin position="70"/>
        <end position="401"/>
    </location>
</feature>
<evidence type="ECO:0000259" key="2">
    <source>
        <dbReference type="Pfam" id="PF03372"/>
    </source>
</evidence>
<dbReference type="SUPFAM" id="SSF56219">
    <property type="entry name" value="DNase I-like"/>
    <property type="match status" value="1"/>
</dbReference>
<dbReference type="Gene3D" id="3.60.10.10">
    <property type="entry name" value="Endonuclease/exonuclease/phosphatase"/>
    <property type="match status" value="1"/>
</dbReference>
<name>A0A841IYU8_9ACTN</name>
<dbReference type="Proteomes" id="UP000536604">
    <property type="component" value="Unassembled WGS sequence"/>
</dbReference>
<dbReference type="Pfam" id="PF03372">
    <property type="entry name" value="Exo_endo_phos"/>
    <property type="match status" value="1"/>
</dbReference>
<accession>A0A841IYU8</accession>
<evidence type="ECO:0000313" key="3">
    <source>
        <dbReference type="EMBL" id="MBB6121418.1"/>
    </source>
</evidence>
<dbReference type="AlphaFoldDB" id="A0A841IYU8"/>
<sequence length="410" mass="43916">MNSRLPRASTATLVLVHEEVGASPSPVAVSPSVPPPPAPGAVRFAAFNTALSRQRPGEMVRLLSDPGWAQARAVAEIVQLVRPDVLLLNEVDHDEEGRGLRFLRENYLERGWNGAGGITFPYSYAAPVNTGVASGEDLNGDGKAVTEPGSTSYAEDALGFGLFPGQYGMAVLSRYPLAAERARTFREFRWADMPGALLPTVPGTDRPFHSPAALAVARLSSKSHWDLPVDVGGRRPVHLLASHPTPPAFDGPERRNVLRNHDEIRFWADYVTPGAADYAYDDEGRRGGLAEGEPFVVAGDLNADPMRGSGLPGAITRLLSHPRVTDPLPCSQGGRGPRGSALEASGPGPFTEDTWNGHLRVDYVLPSRELGVGPRGVFWPAADDPVFRLTGGGIPFPSSDHRLVWADVLV</sequence>
<dbReference type="RefSeq" id="WP_184292867.1">
    <property type="nucleotide sequence ID" value="NZ_JACHJO010000010.1"/>
</dbReference>
<organism evidence="3 4">
    <name type="scientific">Nocardiopsis algeriensis</name>
    <dbReference type="NCBI Taxonomy" id="1478215"/>
    <lineage>
        <taxon>Bacteria</taxon>
        <taxon>Bacillati</taxon>
        <taxon>Actinomycetota</taxon>
        <taxon>Actinomycetes</taxon>
        <taxon>Streptosporangiales</taxon>
        <taxon>Nocardiopsidaceae</taxon>
        <taxon>Nocardiopsis</taxon>
    </lineage>
</organism>
<reference evidence="3 4" key="1">
    <citation type="submission" date="2020-08" db="EMBL/GenBank/DDBJ databases">
        <title>Genomic Encyclopedia of Type Strains, Phase III (KMG-III): the genomes of soil and plant-associated and newly described type strains.</title>
        <authorList>
            <person name="Whitman W."/>
        </authorList>
    </citation>
    <scope>NUCLEOTIDE SEQUENCE [LARGE SCALE GENOMIC DNA]</scope>
    <source>
        <strain evidence="3 4">CECT 8712</strain>
    </source>
</reference>
<keyword evidence="3" id="KW-0378">Hydrolase</keyword>
<dbReference type="EMBL" id="JACHJO010000010">
    <property type="protein sequence ID" value="MBB6121418.1"/>
    <property type="molecule type" value="Genomic_DNA"/>
</dbReference>
<proteinExistence type="predicted"/>
<dbReference type="GO" id="GO:0004035">
    <property type="term" value="F:alkaline phosphatase activity"/>
    <property type="evidence" value="ECO:0007669"/>
    <property type="project" value="UniProtKB-EC"/>
</dbReference>
<gene>
    <name evidence="3" type="ORF">FHS13_003387</name>
</gene>
<comment type="caution">
    <text evidence="3">The sequence shown here is derived from an EMBL/GenBank/DDBJ whole genome shotgun (WGS) entry which is preliminary data.</text>
</comment>
<keyword evidence="4" id="KW-1185">Reference proteome</keyword>
<feature type="region of interest" description="Disordered" evidence="1">
    <location>
        <begin position="323"/>
        <end position="351"/>
    </location>
</feature>
<evidence type="ECO:0000313" key="4">
    <source>
        <dbReference type="Proteomes" id="UP000536604"/>
    </source>
</evidence>
<dbReference type="EC" id="3.1.3.1" evidence="3"/>
<dbReference type="InterPro" id="IPR005135">
    <property type="entry name" value="Endo/exonuclease/phosphatase"/>
</dbReference>
<evidence type="ECO:0000256" key="1">
    <source>
        <dbReference type="SAM" id="MobiDB-lite"/>
    </source>
</evidence>
<dbReference type="InterPro" id="IPR036691">
    <property type="entry name" value="Endo/exonu/phosph_ase_sf"/>
</dbReference>
<protein>
    <submittedName>
        <fullName evidence="3">Alkaline phosphatase D</fullName>
        <ecNumber evidence="3">3.1.3.1</ecNumber>
    </submittedName>
</protein>